<accession>A0A1H6N6L0</accession>
<evidence type="ECO:0000313" key="2">
    <source>
        <dbReference type="Proteomes" id="UP000199125"/>
    </source>
</evidence>
<protein>
    <submittedName>
        <fullName evidence="1">Uncharacterized protein</fullName>
    </submittedName>
</protein>
<sequence length="56" mass="6330">MEGDVVKTVQQAPQQVSTRVANEQDIKQQLRLVRESIRNEPKGTSAYLAGHFIHAR</sequence>
<reference evidence="2" key="1">
    <citation type="submission" date="2016-10" db="EMBL/GenBank/DDBJ databases">
        <authorList>
            <person name="Varghese N."/>
            <person name="Submissions S."/>
        </authorList>
    </citation>
    <scope>NUCLEOTIDE SEQUENCE [LARGE SCALE GENOMIC DNA]</scope>
    <source>
        <strain evidence="2">DSM 11593</strain>
    </source>
</reference>
<gene>
    <name evidence="1" type="ORF">SAMN04488075_2890</name>
</gene>
<dbReference type="Proteomes" id="UP000199125">
    <property type="component" value="Unassembled WGS sequence"/>
</dbReference>
<keyword evidence="2" id="KW-1185">Reference proteome</keyword>
<organism evidence="1 2">
    <name type="scientific">Paracoccus alkenifer</name>
    <dbReference type="NCBI Taxonomy" id="65735"/>
    <lineage>
        <taxon>Bacteria</taxon>
        <taxon>Pseudomonadati</taxon>
        <taxon>Pseudomonadota</taxon>
        <taxon>Alphaproteobacteria</taxon>
        <taxon>Rhodobacterales</taxon>
        <taxon>Paracoccaceae</taxon>
        <taxon>Paracoccus</taxon>
    </lineage>
</organism>
<proteinExistence type="predicted"/>
<dbReference type="AlphaFoldDB" id="A0A1H6N6L0"/>
<name>A0A1H6N6L0_9RHOB</name>
<dbReference type="EMBL" id="FNXG01000006">
    <property type="protein sequence ID" value="SEI10309.1"/>
    <property type="molecule type" value="Genomic_DNA"/>
</dbReference>
<evidence type="ECO:0000313" key="1">
    <source>
        <dbReference type="EMBL" id="SEI10309.1"/>
    </source>
</evidence>